<organism evidence="2 3">
    <name type="scientific">Larkinella punicea</name>
    <dbReference type="NCBI Taxonomy" id="2315727"/>
    <lineage>
        <taxon>Bacteria</taxon>
        <taxon>Pseudomonadati</taxon>
        <taxon>Bacteroidota</taxon>
        <taxon>Cytophagia</taxon>
        <taxon>Cytophagales</taxon>
        <taxon>Spirosomataceae</taxon>
        <taxon>Larkinella</taxon>
    </lineage>
</organism>
<dbReference type="InterPro" id="IPR001584">
    <property type="entry name" value="Integrase_cat-core"/>
</dbReference>
<name>A0A368JWU1_9BACT</name>
<accession>A0A368JWU1</accession>
<dbReference type="InterPro" id="IPR012337">
    <property type="entry name" value="RNaseH-like_sf"/>
</dbReference>
<evidence type="ECO:0000259" key="1">
    <source>
        <dbReference type="Pfam" id="PF13683"/>
    </source>
</evidence>
<evidence type="ECO:0000313" key="3">
    <source>
        <dbReference type="Proteomes" id="UP000253383"/>
    </source>
</evidence>
<dbReference type="Pfam" id="PF13683">
    <property type="entry name" value="rve_3"/>
    <property type="match status" value="1"/>
</dbReference>
<keyword evidence="3" id="KW-1185">Reference proteome</keyword>
<comment type="caution">
    <text evidence="2">The sequence shown here is derived from an EMBL/GenBank/DDBJ whole genome shotgun (WGS) entry which is preliminary data.</text>
</comment>
<dbReference type="GO" id="GO:0015074">
    <property type="term" value="P:DNA integration"/>
    <property type="evidence" value="ECO:0007669"/>
    <property type="project" value="InterPro"/>
</dbReference>
<dbReference type="EMBL" id="QOWE01000004">
    <property type="protein sequence ID" value="RCR70671.1"/>
    <property type="molecule type" value="Genomic_DNA"/>
</dbReference>
<dbReference type="SUPFAM" id="SSF53098">
    <property type="entry name" value="Ribonuclease H-like"/>
    <property type="match status" value="1"/>
</dbReference>
<protein>
    <recommendedName>
        <fullName evidence="1">Integrase catalytic domain-containing protein</fullName>
    </recommendedName>
</protein>
<sequence length="28" mass="3516">MDRYIRWYNEERTHSSLGGRTPKRVFEM</sequence>
<evidence type="ECO:0000313" key="2">
    <source>
        <dbReference type="EMBL" id="RCR70671.1"/>
    </source>
</evidence>
<proteinExistence type="predicted"/>
<dbReference type="AlphaFoldDB" id="A0A368JWU1"/>
<reference evidence="2 3" key="1">
    <citation type="submission" date="2018-07" db="EMBL/GenBank/DDBJ databases">
        <title>Genome analysis of Larkinella rosea.</title>
        <authorList>
            <person name="Zhou Z."/>
            <person name="Wang G."/>
        </authorList>
    </citation>
    <scope>NUCLEOTIDE SEQUENCE [LARGE SCALE GENOMIC DNA]</scope>
    <source>
        <strain evidence="3">zzj9</strain>
    </source>
</reference>
<feature type="domain" description="Integrase catalytic" evidence="1">
    <location>
        <begin position="2"/>
        <end position="22"/>
    </location>
</feature>
<dbReference type="Proteomes" id="UP000253383">
    <property type="component" value="Unassembled WGS sequence"/>
</dbReference>
<gene>
    <name evidence="2" type="ORF">DUE52_06165</name>
</gene>